<keyword evidence="5 7" id="KW-0472">Membrane</keyword>
<reference evidence="8" key="1">
    <citation type="submission" date="2019-08" db="EMBL/GenBank/DDBJ databases">
        <title>The genome of the North American firefly Photinus pyralis.</title>
        <authorList>
            <consortium name="Photinus pyralis genome working group"/>
            <person name="Fallon T.R."/>
            <person name="Sander Lower S.E."/>
            <person name="Weng J.-K."/>
        </authorList>
    </citation>
    <scope>NUCLEOTIDE SEQUENCE</scope>
    <source>
        <strain evidence="8">TRF0915ILg1</strain>
        <tissue evidence="8">Whole body</tissue>
    </source>
</reference>
<evidence type="ECO:0008006" key="10">
    <source>
        <dbReference type="Google" id="ProtNLM"/>
    </source>
</evidence>
<keyword evidence="6" id="KW-0862">Zinc</keyword>
<evidence type="ECO:0000313" key="8">
    <source>
        <dbReference type="EMBL" id="KAF2886312.1"/>
    </source>
</evidence>
<keyword evidence="6" id="KW-0479">Metal-binding</keyword>
<evidence type="ECO:0000256" key="7">
    <source>
        <dbReference type="SAM" id="Phobius"/>
    </source>
</evidence>
<dbReference type="GO" id="GO:0038023">
    <property type="term" value="F:signaling receptor activity"/>
    <property type="evidence" value="ECO:0007669"/>
    <property type="project" value="TreeGrafter"/>
</dbReference>
<feature type="binding site" evidence="6">
    <location>
        <position position="169"/>
    </location>
    <ligand>
        <name>Zn(2+)</name>
        <dbReference type="ChEBI" id="CHEBI:29105"/>
    </ligand>
</feature>
<comment type="caution">
    <text evidence="8">The sequence shown here is derived from an EMBL/GenBank/DDBJ whole genome shotgun (WGS) entry which is preliminary data.</text>
</comment>
<dbReference type="GO" id="GO:0046872">
    <property type="term" value="F:metal ion binding"/>
    <property type="evidence" value="ECO:0007669"/>
    <property type="project" value="UniProtKB-KW"/>
</dbReference>
<accession>A0A8K0CLM7</accession>
<keyword evidence="4 7" id="KW-1133">Transmembrane helix</keyword>
<feature type="transmembrane region" description="Helical" evidence="7">
    <location>
        <begin position="118"/>
        <end position="137"/>
    </location>
</feature>
<gene>
    <name evidence="8" type="ORF">ILUMI_19861</name>
</gene>
<evidence type="ECO:0000313" key="9">
    <source>
        <dbReference type="Proteomes" id="UP000801492"/>
    </source>
</evidence>
<evidence type="ECO:0000256" key="2">
    <source>
        <dbReference type="ARBA" id="ARBA00007018"/>
    </source>
</evidence>
<feature type="transmembrane region" description="Helical" evidence="7">
    <location>
        <begin position="181"/>
        <end position="206"/>
    </location>
</feature>
<dbReference type="Pfam" id="PF03006">
    <property type="entry name" value="HlyIII"/>
    <property type="match status" value="1"/>
</dbReference>
<name>A0A8K0CLM7_IGNLU</name>
<comment type="subcellular location">
    <subcellularLocation>
        <location evidence="1">Membrane</location>
        <topology evidence="1">Multi-pass membrane protein</topology>
    </subcellularLocation>
</comment>
<dbReference type="PANTHER" id="PTHR20855:SF15">
    <property type="entry name" value="PROGESTIN AND ADIPOQ RECEPTOR FAMILY MEMBER 3"/>
    <property type="match status" value="1"/>
</dbReference>
<feature type="transmembrane region" description="Helical" evidence="7">
    <location>
        <begin position="149"/>
        <end position="169"/>
    </location>
</feature>
<evidence type="ECO:0000256" key="3">
    <source>
        <dbReference type="ARBA" id="ARBA00022692"/>
    </source>
</evidence>
<evidence type="ECO:0000256" key="4">
    <source>
        <dbReference type="ARBA" id="ARBA00022989"/>
    </source>
</evidence>
<feature type="non-terminal residue" evidence="8">
    <location>
        <position position="210"/>
    </location>
</feature>
<evidence type="ECO:0000256" key="5">
    <source>
        <dbReference type="ARBA" id="ARBA00023136"/>
    </source>
</evidence>
<organism evidence="8 9">
    <name type="scientific">Ignelater luminosus</name>
    <name type="common">Cucubano</name>
    <name type="synonym">Pyrophorus luminosus</name>
    <dbReference type="NCBI Taxonomy" id="2038154"/>
    <lineage>
        <taxon>Eukaryota</taxon>
        <taxon>Metazoa</taxon>
        <taxon>Ecdysozoa</taxon>
        <taxon>Arthropoda</taxon>
        <taxon>Hexapoda</taxon>
        <taxon>Insecta</taxon>
        <taxon>Pterygota</taxon>
        <taxon>Neoptera</taxon>
        <taxon>Endopterygota</taxon>
        <taxon>Coleoptera</taxon>
        <taxon>Polyphaga</taxon>
        <taxon>Elateriformia</taxon>
        <taxon>Elateroidea</taxon>
        <taxon>Elateridae</taxon>
        <taxon>Agrypninae</taxon>
        <taxon>Pyrophorini</taxon>
        <taxon>Ignelater</taxon>
    </lineage>
</organism>
<dbReference type="Proteomes" id="UP000801492">
    <property type="component" value="Unassembled WGS sequence"/>
</dbReference>
<dbReference type="PANTHER" id="PTHR20855">
    <property type="entry name" value="ADIPOR/PROGESTIN RECEPTOR-RELATED"/>
    <property type="match status" value="1"/>
</dbReference>
<dbReference type="InterPro" id="IPR004254">
    <property type="entry name" value="AdipoR/HlyIII-related"/>
</dbReference>
<dbReference type="EMBL" id="VTPC01088107">
    <property type="protein sequence ID" value="KAF2886312.1"/>
    <property type="molecule type" value="Genomic_DNA"/>
</dbReference>
<dbReference type="AlphaFoldDB" id="A0A8K0CLM7"/>
<evidence type="ECO:0000256" key="1">
    <source>
        <dbReference type="ARBA" id="ARBA00004141"/>
    </source>
</evidence>
<protein>
    <recommendedName>
        <fullName evidence="10">Progestin and adipoQ receptor family member 3</fullName>
    </recommendedName>
</protein>
<comment type="similarity">
    <text evidence="2">Belongs to the ADIPOR family.</text>
</comment>
<proteinExistence type="inferred from homology"/>
<keyword evidence="9" id="KW-1185">Reference proteome</keyword>
<sequence>MLNYFKICYFMEQFLKKYLKFHLVFFQNTPTLDHTESLLEDCTKPNELEENVKNISESLSKETFCEKSCKSAMRLLHFAEAPEYLKHNAFILSGYRGILNTQLCIESIFWWTNETINIWSHIFGFVLFLGLTIYDLILLKLHASFLDKLFVAVLLFCFQACMGLSALYHTFSCRSEHDFNYFLSFDLFGIALSLLAIYTSGIYYAFWCHQ</sequence>
<evidence type="ECO:0000256" key="6">
    <source>
        <dbReference type="PIRSR" id="PIRSR604254-1"/>
    </source>
</evidence>
<dbReference type="GO" id="GO:0016020">
    <property type="term" value="C:membrane"/>
    <property type="evidence" value="ECO:0007669"/>
    <property type="project" value="UniProtKB-SubCell"/>
</dbReference>
<dbReference type="OrthoDB" id="6750207at2759"/>
<keyword evidence="3 7" id="KW-0812">Transmembrane</keyword>